<protein>
    <recommendedName>
        <fullName evidence="2">PLL-like beta propeller domain-containing protein</fullName>
    </recommendedName>
</protein>
<keyword evidence="1" id="KW-0732">Signal</keyword>
<dbReference type="Pfam" id="PF26607">
    <property type="entry name" value="DUF8189"/>
    <property type="match status" value="1"/>
</dbReference>
<accession>A0ABP5IY02</accession>
<dbReference type="SUPFAM" id="SSF89372">
    <property type="entry name" value="Fucose-specific lectin"/>
    <property type="match status" value="1"/>
</dbReference>
<keyword evidence="4" id="KW-1185">Reference proteome</keyword>
<feature type="domain" description="PLL-like beta propeller" evidence="2">
    <location>
        <begin position="232"/>
        <end position="475"/>
    </location>
</feature>
<name>A0ABP5IY02_9ACTN</name>
<dbReference type="PROSITE" id="PS51318">
    <property type="entry name" value="TAT"/>
    <property type="match status" value="1"/>
</dbReference>
<dbReference type="EMBL" id="BAAANS010000031">
    <property type="protein sequence ID" value="GAA2106751.1"/>
    <property type="molecule type" value="Genomic_DNA"/>
</dbReference>
<dbReference type="Proteomes" id="UP001500897">
    <property type="component" value="Unassembled WGS sequence"/>
</dbReference>
<dbReference type="InterPro" id="IPR058502">
    <property type="entry name" value="PLL-like_beta-prop"/>
</dbReference>
<sequence length="501" mass="51622">MPRTRTARRSVAALLAAGTAAVLLTAAPAHAEDGCHPQVLAPQVGIVVNEDVTGGVDAIARAKTWLGMGLGCSPDGTYGGYRTDAGGYASMAWGLSTSLEPSQFVQAGTLVPTSNKNDLTVGDALLNPSPGGHVVLFAGWTDSTHTSYQGYEFTTEGVVQRAIPYPYFAGHGEFRPMRARFNAALVTYSGPAPHQFFDQVRTADDVWSQPAGVDGFGGAPIFQGSEGAVAGMPDGTSQFLAVGNDGNVYHDRHLPDGTWTPLAPLAGVGTPTMQASKVAITGLPDGSAQVLAVGNDGNVYHETRLANGSWTGFQPLNGLSGAPTMRAREVAITALPDGSSQVAVIGSDGNVYHEIRRTNGSWTGFAPLNGVGTPTMQASKVAITGLPDGTSQVVAVGNDGNVYHEIRLTSGSWTGFAPLDGRSGAPAMQASAVAVAGLSDGTTKVAAVAPDGRTYLSTRMTSGSWSGFQAVPRELDGTPATERVALTALPNGGTELVRSFH</sequence>
<dbReference type="RefSeq" id="WP_344554366.1">
    <property type="nucleotide sequence ID" value="NZ_BAAANS010000031.1"/>
</dbReference>
<feature type="signal peptide" evidence="1">
    <location>
        <begin position="1"/>
        <end position="31"/>
    </location>
</feature>
<dbReference type="InterPro" id="IPR006311">
    <property type="entry name" value="TAT_signal"/>
</dbReference>
<evidence type="ECO:0000313" key="4">
    <source>
        <dbReference type="Proteomes" id="UP001500897"/>
    </source>
</evidence>
<gene>
    <name evidence="3" type="ORF">GCM10009759_45250</name>
</gene>
<evidence type="ECO:0000259" key="2">
    <source>
        <dbReference type="Pfam" id="PF26607"/>
    </source>
</evidence>
<dbReference type="Gene3D" id="2.120.10.70">
    <property type="entry name" value="Fucose-specific lectin"/>
    <property type="match status" value="1"/>
</dbReference>
<feature type="chain" id="PRO_5047516576" description="PLL-like beta propeller domain-containing protein" evidence="1">
    <location>
        <begin position="32"/>
        <end position="501"/>
    </location>
</feature>
<reference evidence="4" key="1">
    <citation type="journal article" date="2019" name="Int. J. Syst. Evol. Microbiol.">
        <title>The Global Catalogue of Microorganisms (GCM) 10K type strain sequencing project: providing services to taxonomists for standard genome sequencing and annotation.</title>
        <authorList>
            <consortium name="The Broad Institute Genomics Platform"/>
            <consortium name="The Broad Institute Genome Sequencing Center for Infectious Disease"/>
            <person name="Wu L."/>
            <person name="Ma J."/>
        </authorList>
    </citation>
    <scope>NUCLEOTIDE SEQUENCE [LARGE SCALE GENOMIC DNA]</scope>
    <source>
        <strain evidence="4">JCM 14559</strain>
    </source>
</reference>
<comment type="caution">
    <text evidence="3">The sequence shown here is derived from an EMBL/GenBank/DDBJ whole genome shotgun (WGS) entry which is preliminary data.</text>
</comment>
<evidence type="ECO:0000313" key="3">
    <source>
        <dbReference type="EMBL" id="GAA2106751.1"/>
    </source>
</evidence>
<evidence type="ECO:0000256" key="1">
    <source>
        <dbReference type="SAM" id="SignalP"/>
    </source>
</evidence>
<proteinExistence type="predicted"/>
<organism evidence="3 4">
    <name type="scientific">Kitasatospora saccharophila</name>
    <dbReference type="NCBI Taxonomy" id="407973"/>
    <lineage>
        <taxon>Bacteria</taxon>
        <taxon>Bacillati</taxon>
        <taxon>Actinomycetota</taxon>
        <taxon>Actinomycetes</taxon>
        <taxon>Kitasatosporales</taxon>
        <taxon>Streptomycetaceae</taxon>
        <taxon>Kitasatospora</taxon>
    </lineage>
</organism>